<reference evidence="3 4" key="1">
    <citation type="submission" date="2020-02" db="EMBL/GenBank/DDBJ databases">
        <authorList>
            <person name="Ferguson B K."/>
        </authorList>
    </citation>
    <scope>NUCLEOTIDE SEQUENCE [LARGE SCALE GENOMIC DNA]</scope>
</reference>
<dbReference type="InterPro" id="IPR056396">
    <property type="entry name" value="HEAT_SCC3-SA"/>
</dbReference>
<dbReference type="InterPro" id="IPR039662">
    <property type="entry name" value="Cohesin_Scc3/SA"/>
</dbReference>
<dbReference type="PANTHER" id="PTHR11199:SF0">
    <property type="entry name" value="LD34181P-RELATED"/>
    <property type="match status" value="1"/>
</dbReference>
<dbReference type="GO" id="GO:0007062">
    <property type="term" value="P:sister chromatid cohesion"/>
    <property type="evidence" value="ECO:0007669"/>
    <property type="project" value="UniProtKB-ARBA"/>
</dbReference>
<proteinExistence type="inferred from homology"/>
<comment type="similarity">
    <text evidence="1">Belongs to the SCC3 family.</text>
</comment>
<dbReference type="PANTHER" id="PTHR11199">
    <property type="entry name" value="STROMAL ANTIGEN"/>
    <property type="match status" value="1"/>
</dbReference>
<evidence type="ECO:0000313" key="4">
    <source>
        <dbReference type="Proteomes" id="UP000479190"/>
    </source>
</evidence>
<feature type="domain" description="SCD" evidence="2">
    <location>
        <begin position="294"/>
        <end position="379"/>
    </location>
</feature>
<dbReference type="InterPro" id="IPR016024">
    <property type="entry name" value="ARM-type_fold"/>
</dbReference>
<sequence>MKASRRARRIVTFRLSAVVGSGSNSNGERRALATRLGMGLDGGPRRSRPRVIDRRMQRTDLYILYRLGEFATGTMAPRKTKRSIQINEDETESQTSLYTKVLTNMGLLEDIADTWVKHYEMSHESALLEFLQFMNDASGGKTDMVPEMLTMGIKHLIKKMEGDFDPNSKGYPLIFSGKIYKKFKETLSKFSQKLIAQCEYSIICDEYLMENLICVLIEMSDSPVRAFRHTATLVAMNIMTALADMALTVSNKIYEIEDKKKNGWNGSVDDKLKGLIENLKLIQDMLLFMFKKIFTLRFRDISPAIRILCIGEIGIWMEKIPEQFLKDEYLKYIGWTLYDSNPEVRLKCMQTLQILYASEEFKNSLDNFTGIFKDRLVAMCLDIDNEVAIQAIKLMSLMYNSTDLHIISAIDCEQIYTSIFSPHRGIAQAAGGFMAKHIFNSKENFQEITKSGKECSHNTPYLRELIDFLIESEVPENVDYLVDSLIDIHPMLEDWEAMTDLLLEEPVEDEKLLTSLQKTSLIAIMLSSIEQLATGQIPIARKQGKQKFSTKEMKRLQNNKLNITRHFVQILPGLLERFNSDTTNLEKLLNIPQYFELEVYVDSTQEQNLKDLLRFIHEIVDRYHNPNILYAAAKTLDHLCDTDLEELQCCKQVLDVIIKFIMDSYKNASTDFQKIINSGTPPSEDDIFNICKSLSKVAVFSSYYDMNEFDIWDTCFESISDSDHQLPIAAVVSCFEACYFSLIWLLNYLTENTDFDNQSKDKCQLLKERLGNFILCMMYYLDNKEGEIPMIMRETAYCIICDLLIIFDKRLSEEKNCLIHELIYKPDEDLLNLLLQFIQDTVFCTSEESPQETEELRKKSNILAGYCKLVMHKIVPIQSAAYIFKNYFDFNEQFGDIIKKTISSARRINKTSCALAILKSLMILYRENVVENQDESSLKNLKENARKFALLFGPNISDNSAAMLDFHREGILFAVTSLDEIDVYSSEVTLNLPFFDILHEFIVKVPKITKKSILQFLDAHLKVGKEKEFKPMQRYRNSLLYREQERERERDELSKKKG</sequence>
<dbReference type="EMBL" id="CADCXV010000820">
    <property type="protein sequence ID" value="CAB0036550.1"/>
    <property type="molecule type" value="Genomic_DNA"/>
</dbReference>
<dbReference type="Pfam" id="PF21581">
    <property type="entry name" value="SCD"/>
    <property type="match status" value="1"/>
</dbReference>
<dbReference type="GO" id="GO:0000785">
    <property type="term" value="C:chromatin"/>
    <property type="evidence" value="ECO:0007669"/>
    <property type="project" value="TreeGrafter"/>
</dbReference>
<gene>
    <name evidence="3" type="ORF">TBRA_LOCUS8414</name>
</gene>
<organism evidence="3 4">
    <name type="scientific">Trichogramma brassicae</name>
    <dbReference type="NCBI Taxonomy" id="86971"/>
    <lineage>
        <taxon>Eukaryota</taxon>
        <taxon>Metazoa</taxon>
        <taxon>Ecdysozoa</taxon>
        <taxon>Arthropoda</taxon>
        <taxon>Hexapoda</taxon>
        <taxon>Insecta</taxon>
        <taxon>Pterygota</taxon>
        <taxon>Neoptera</taxon>
        <taxon>Endopterygota</taxon>
        <taxon>Hymenoptera</taxon>
        <taxon>Apocrita</taxon>
        <taxon>Proctotrupomorpha</taxon>
        <taxon>Chalcidoidea</taxon>
        <taxon>Trichogrammatidae</taxon>
        <taxon>Trichogramma</taxon>
    </lineage>
</organism>
<dbReference type="OrthoDB" id="498590at2759"/>
<protein>
    <recommendedName>
        <fullName evidence="2">SCD domain-containing protein</fullName>
    </recommendedName>
</protein>
<evidence type="ECO:0000313" key="3">
    <source>
        <dbReference type="EMBL" id="CAB0036550.1"/>
    </source>
</evidence>
<evidence type="ECO:0000259" key="2">
    <source>
        <dbReference type="PROSITE" id="PS51425"/>
    </source>
</evidence>
<dbReference type="GO" id="GO:0005634">
    <property type="term" value="C:nucleus"/>
    <property type="evidence" value="ECO:0007669"/>
    <property type="project" value="TreeGrafter"/>
</dbReference>
<dbReference type="Pfam" id="PF08514">
    <property type="entry name" value="STAG"/>
    <property type="match status" value="1"/>
</dbReference>
<dbReference type="GO" id="GO:0008278">
    <property type="term" value="C:cohesin complex"/>
    <property type="evidence" value="ECO:0007669"/>
    <property type="project" value="TreeGrafter"/>
</dbReference>
<dbReference type="InterPro" id="IPR013721">
    <property type="entry name" value="STAG"/>
</dbReference>
<dbReference type="GO" id="GO:0003682">
    <property type="term" value="F:chromatin binding"/>
    <property type="evidence" value="ECO:0007669"/>
    <property type="project" value="TreeGrafter"/>
</dbReference>
<dbReference type="Proteomes" id="UP000479190">
    <property type="component" value="Unassembled WGS sequence"/>
</dbReference>
<dbReference type="InterPro" id="IPR020839">
    <property type="entry name" value="SCD"/>
</dbReference>
<dbReference type="SUPFAM" id="SSF48371">
    <property type="entry name" value="ARM repeat"/>
    <property type="match status" value="1"/>
</dbReference>
<dbReference type="PROSITE" id="PS51425">
    <property type="entry name" value="SCD"/>
    <property type="match status" value="1"/>
</dbReference>
<dbReference type="AlphaFoldDB" id="A0A6H5IJ58"/>
<evidence type="ECO:0000256" key="1">
    <source>
        <dbReference type="ARBA" id="ARBA00005486"/>
    </source>
</evidence>
<accession>A0A6H5IJ58</accession>
<dbReference type="Pfam" id="PF24571">
    <property type="entry name" value="HEAT_SCC3-SA"/>
    <property type="match status" value="1"/>
</dbReference>
<keyword evidence="4" id="KW-1185">Reference proteome</keyword>
<name>A0A6H5IJ58_9HYME</name>